<accession>A0A1L3MWZ5</accession>
<dbReference type="STRING" id="1547283.A9C19_20500"/>
<evidence type="ECO:0008006" key="3">
    <source>
        <dbReference type="Google" id="ProtNLM"/>
    </source>
</evidence>
<dbReference type="EMBL" id="CP016020">
    <property type="protein sequence ID" value="APH06861.1"/>
    <property type="molecule type" value="Genomic_DNA"/>
</dbReference>
<evidence type="ECO:0000313" key="1">
    <source>
        <dbReference type="EMBL" id="APH06861.1"/>
    </source>
</evidence>
<sequence length="255" mass="30211">MGELFEKIWFDEHLQTLSDWKKDAYESFSTIIADKDNTYPCIPGRQGFLTNNLRFSFAGDPRKVDSAKELSLALREYGKCSRETGKYASLVTFFETPKDLLDQFDVEDYRELFWKVLNQVTAFDEKEWPEDIPTDPTDHKWEFCFDGEPYFAFCATPAHEVRRSRHFPCFLLAFQPRWVFEEINDSTVFGQKMKKSIRKRLVEYDGMPGHPDLKWYGQSDNHEWKQYFLSDNETSPSKCPFMRMQQTLPNFTQKS</sequence>
<name>A0A1L3MWZ5_9BACI</name>
<dbReference type="KEGG" id="bwh:A9C19_20500"/>
<keyword evidence="2" id="KW-1185">Reference proteome</keyword>
<protein>
    <recommendedName>
        <fullName evidence="3">YqcI/YcgG family protein</fullName>
    </recommendedName>
</protein>
<dbReference type="PANTHER" id="PTHR40045:SF1">
    <property type="entry name" value="YQCI_YCGG FAMILY PROTEIN"/>
    <property type="match status" value="1"/>
</dbReference>
<dbReference type="Pfam" id="PF08892">
    <property type="entry name" value="YqcI_YcgG"/>
    <property type="match status" value="1"/>
</dbReference>
<dbReference type="RefSeq" id="WP_072581654.1">
    <property type="nucleotide sequence ID" value="NZ_CP016020.1"/>
</dbReference>
<organism evidence="1 2">
    <name type="scientific">Bacillus weihaiensis</name>
    <dbReference type="NCBI Taxonomy" id="1547283"/>
    <lineage>
        <taxon>Bacteria</taxon>
        <taxon>Bacillati</taxon>
        <taxon>Bacillota</taxon>
        <taxon>Bacilli</taxon>
        <taxon>Bacillales</taxon>
        <taxon>Bacillaceae</taxon>
        <taxon>Bacillus</taxon>
    </lineage>
</organism>
<dbReference type="PANTHER" id="PTHR40045">
    <property type="entry name" value="YCGG FAMILY PROTEIN"/>
    <property type="match status" value="1"/>
</dbReference>
<evidence type="ECO:0000313" key="2">
    <source>
        <dbReference type="Proteomes" id="UP000181936"/>
    </source>
</evidence>
<reference evidence="1 2" key="1">
    <citation type="journal article" date="2016" name="Sci. Rep.">
        <title>Complete genome sequence and transcriptomic analysis of a novel marine strain Bacillus weihaiensis reveals the mechanism of brown algae degradation.</title>
        <authorList>
            <person name="Zhu Y."/>
            <person name="Chen P."/>
            <person name="Bao Y."/>
            <person name="Men Y."/>
            <person name="Zeng Y."/>
            <person name="Yang J."/>
            <person name="Sun J."/>
            <person name="Sun Y."/>
        </authorList>
    </citation>
    <scope>NUCLEOTIDE SEQUENCE [LARGE SCALE GENOMIC DNA]</scope>
    <source>
        <strain evidence="1 2">Alg07</strain>
    </source>
</reference>
<dbReference type="AlphaFoldDB" id="A0A1L3MWZ5"/>
<proteinExistence type="predicted"/>
<dbReference type="Proteomes" id="UP000181936">
    <property type="component" value="Chromosome"/>
</dbReference>
<dbReference type="InterPro" id="IPR014988">
    <property type="entry name" value="Uncharacterised_YqcI/YcgG"/>
</dbReference>
<dbReference type="OrthoDB" id="112290at2"/>
<gene>
    <name evidence="1" type="ORF">A9C19_20500</name>
</gene>